<evidence type="ECO:0000256" key="3">
    <source>
        <dbReference type="ARBA" id="ARBA00023015"/>
    </source>
</evidence>
<evidence type="ECO:0000256" key="4">
    <source>
        <dbReference type="ARBA" id="ARBA00023125"/>
    </source>
</evidence>
<reference evidence="9 10" key="1">
    <citation type="submission" date="2018-08" db="EMBL/GenBank/DDBJ databases">
        <title>Sequencing the genomes of 1000 actinobacteria strains.</title>
        <authorList>
            <person name="Klenk H.-P."/>
        </authorList>
    </citation>
    <scope>NUCLEOTIDE SEQUENCE [LARGE SCALE GENOMIC DNA]</scope>
    <source>
        <strain evidence="9 10">DSM 44099</strain>
    </source>
</reference>
<dbReference type="SUPFAM" id="SSF46785">
    <property type="entry name" value="Winged helix' DNA-binding domain"/>
    <property type="match status" value="1"/>
</dbReference>
<keyword evidence="3" id="KW-0805">Transcription regulation</keyword>
<evidence type="ECO:0000313" key="9">
    <source>
        <dbReference type="EMBL" id="REF97202.1"/>
    </source>
</evidence>
<dbReference type="InterPro" id="IPR017685">
    <property type="entry name" value="ArgP"/>
</dbReference>
<dbReference type="NCBIfam" id="TIGR03298">
    <property type="entry name" value="argP"/>
    <property type="match status" value="1"/>
</dbReference>
<evidence type="ECO:0000256" key="1">
    <source>
        <dbReference type="ARBA" id="ARBA00009437"/>
    </source>
</evidence>
<dbReference type="PANTHER" id="PTHR30579:SF2">
    <property type="entry name" value="HTH-TYPE TRANSCRIPTIONAL REGULATOR ARGP"/>
    <property type="match status" value="1"/>
</dbReference>
<dbReference type="EMBL" id="QUMQ01000001">
    <property type="protein sequence ID" value="REF97202.1"/>
    <property type="molecule type" value="Genomic_DNA"/>
</dbReference>
<accession>A0A3D9ZL14</accession>
<evidence type="ECO:0000256" key="7">
    <source>
        <dbReference type="ARBA" id="ARBA00074218"/>
    </source>
</evidence>
<evidence type="ECO:0000256" key="5">
    <source>
        <dbReference type="ARBA" id="ARBA00023159"/>
    </source>
</evidence>
<keyword evidence="5" id="KW-0010">Activator</keyword>
<dbReference type="GO" id="GO:0003700">
    <property type="term" value="F:DNA-binding transcription factor activity"/>
    <property type="evidence" value="ECO:0007669"/>
    <property type="project" value="InterPro"/>
</dbReference>
<dbReference type="GO" id="GO:0003677">
    <property type="term" value="F:DNA binding"/>
    <property type="evidence" value="ECO:0007669"/>
    <property type="project" value="UniProtKB-KW"/>
</dbReference>
<dbReference type="FunFam" id="1.10.10.10:FF:000456">
    <property type="entry name" value="LysR family transcriptional regulator ArgP"/>
    <property type="match status" value="1"/>
</dbReference>
<sequence length="292" mass="31303">MVLDSTQLATFAAVVDEGSFEAAARALHVTPSAVSQRIKALEQAVGQVVLRRAKPCRATPAGRPLLRLAGQIAVLEREALAAAGHRDVPWSRAAVVVNADSLATWFLPALAMAGDRILFDVREDDQDHTADLLRDGAVMAAVTAQREAVQGCRAERLGAMRYLATASPAVAARWFPDGGTTAEFTAAPMLVLDRKDRLQHRFLRSLSPRPAEPPTHYVPSAWGFTEAIRLGVGWGLMPEQLAGGDLAAGRVVRLAGGQHLDISLYWQHWKLSSAVLTSLTAAVRRAAAAALR</sequence>
<proteinExistence type="inferred from homology"/>
<dbReference type="Pfam" id="PF00126">
    <property type="entry name" value="HTH_1"/>
    <property type="match status" value="1"/>
</dbReference>
<dbReference type="InterPro" id="IPR000847">
    <property type="entry name" value="LysR_HTH_N"/>
</dbReference>
<dbReference type="PANTHER" id="PTHR30579">
    <property type="entry name" value="TRANSCRIPTIONAL REGULATOR"/>
    <property type="match status" value="1"/>
</dbReference>
<keyword evidence="6" id="KW-0804">Transcription</keyword>
<evidence type="ECO:0000259" key="8">
    <source>
        <dbReference type="PROSITE" id="PS50931"/>
    </source>
</evidence>
<dbReference type="InterPro" id="IPR050176">
    <property type="entry name" value="LTTR"/>
</dbReference>
<keyword evidence="2" id="KW-0678">Repressor</keyword>
<dbReference type="Proteomes" id="UP000256913">
    <property type="component" value="Unassembled WGS sequence"/>
</dbReference>
<keyword evidence="4" id="KW-0238">DNA-binding</keyword>
<dbReference type="Gene3D" id="1.10.10.10">
    <property type="entry name" value="Winged helix-like DNA-binding domain superfamily/Winged helix DNA-binding domain"/>
    <property type="match status" value="1"/>
</dbReference>
<keyword evidence="10" id="KW-1185">Reference proteome</keyword>
<dbReference type="NCBIfam" id="NF009888">
    <property type="entry name" value="PRK13348.1"/>
    <property type="match status" value="1"/>
</dbReference>
<organism evidence="9 10">
    <name type="scientific">Asanoa ferruginea</name>
    <dbReference type="NCBI Taxonomy" id="53367"/>
    <lineage>
        <taxon>Bacteria</taxon>
        <taxon>Bacillati</taxon>
        <taxon>Actinomycetota</taxon>
        <taxon>Actinomycetes</taxon>
        <taxon>Micromonosporales</taxon>
        <taxon>Micromonosporaceae</taxon>
        <taxon>Asanoa</taxon>
    </lineage>
</organism>
<dbReference type="InterPro" id="IPR036388">
    <property type="entry name" value="WH-like_DNA-bd_sf"/>
</dbReference>
<evidence type="ECO:0000256" key="6">
    <source>
        <dbReference type="ARBA" id="ARBA00023163"/>
    </source>
</evidence>
<comment type="caution">
    <text evidence="9">The sequence shown here is derived from an EMBL/GenBank/DDBJ whole genome shotgun (WGS) entry which is preliminary data.</text>
</comment>
<dbReference type="InterPro" id="IPR036390">
    <property type="entry name" value="WH_DNA-bd_sf"/>
</dbReference>
<dbReference type="Gene3D" id="3.40.190.290">
    <property type="match status" value="1"/>
</dbReference>
<dbReference type="NCBIfam" id="NF002964">
    <property type="entry name" value="PRK03635.1"/>
    <property type="match status" value="1"/>
</dbReference>
<gene>
    <name evidence="9" type="ORF">DFJ67_3199</name>
</gene>
<dbReference type="AlphaFoldDB" id="A0A3D9ZL14"/>
<dbReference type="SUPFAM" id="SSF53850">
    <property type="entry name" value="Periplasmic binding protein-like II"/>
    <property type="match status" value="1"/>
</dbReference>
<dbReference type="InterPro" id="IPR005119">
    <property type="entry name" value="LysR_subst-bd"/>
</dbReference>
<dbReference type="PROSITE" id="PS50931">
    <property type="entry name" value="HTH_LYSR"/>
    <property type="match status" value="1"/>
</dbReference>
<protein>
    <recommendedName>
        <fullName evidence="7">HTH-type transcriptional regulator LysG</fullName>
    </recommendedName>
</protein>
<dbReference type="Pfam" id="PF03466">
    <property type="entry name" value="LysR_substrate"/>
    <property type="match status" value="1"/>
</dbReference>
<feature type="domain" description="HTH lysR-type" evidence="8">
    <location>
        <begin position="3"/>
        <end position="59"/>
    </location>
</feature>
<comment type="similarity">
    <text evidence="1">Belongs to the LysR transcriptional regulatory family.</text>
</comment>
<name>A0A3D9ZL14_9ACTN</name>
<evidence type="ECO:0000256" key="2">
    <source>
        <dbReference type="ARBA" id="ARBA00022491"/>
    </source>
</evidence>
<evidence type="ECO:0000313" key="10">
    <source>
        <dbReference type="Proteomes" id="UP000256913"/>
    </source>
</evidence>